<dbReference type="Gene3D" id="2.60.120.40">
    <property type="match status" value="1"/>
</dbReference>
<proteinExistence type="predicted"/>
<gene>
    <name evidence="1" type="ORF">UFOVP580_14</name>
</gene>
<sequence>MMQISGNGTIEGLQVGGLPNATVTQAEIAPNVSATGPAFRVYAASAVTALSSTDTKINFDTKTDGVNSSFDTTSAFDLSTDRFQPQVAGYYYISGLITVVSSDKQVIASIRRNGTLLTVGPQIPTAARTGVSDLIYLNGTTDYVELFGFSSPAQNTAAGPASTYFSGYLARAA</sequence>
<accession>A0A6J5PBV6</accession>
<name>A0A6J5PBV6_9CAUD</name>
<reference evidence="1" key="1">
    <citation type="submission" date="2020-04" db="EMBL/GenBank/DDBJ databases">
        <authorList>
            <person name="Chiriac C."/>
            <person name="Salcher M."/>
            <person name="Ghai R."/>
            <person name="Kavagutti S V."/>
        </authorList>
    </citation>
    <scope>NUCLEOTIDE SEQUENCE</scope>
</reference>
<dbReference type="SUPFAM" id="SSF49842">
    <property type="entry name" value="TNF-like"/>
    <property type="match status" value="1"/>
</dbReference>
<dbReference type="InterPro" id="IPR008983">
    <property type="entry name" value="Tumour_necrosis_fac-like_dom"/>
</dbReference>
<organism evidence="1">
    <name type="scientific">uncultured Caudovirales phage</name>
    <dbReference type="NCBI Taxonomy" id="2100421"/>
    <lineage>
        <taxon>Viruses</taxon>
        <taxon>Duplodnaviria</taxon>
        <taxon>Heunggongvirae</taxon>
        <taxon>Uroviricota</taxon>
        <taxon>Caudoviricetes</taxon>
        <taxon>Peduoviridae</taxon>
        <taxon>Maltschvirus</taxon>
        <taxon>Maltschvirus maltsch</taxon>
    </lineage>
</organism>
<evidence type="ECO:0000313" key="1">
    <source>
        <dbReference type="EMBL" id="CAB4168687.1"/>
    </source>
</evidence>
<evidence type="ECO:0008006" key="2">
    <source>
        <dbReference type="Google" id="ProtNLM"/>
    </source>
</evidence>
<dbReference type="EMBL" id="LR796832">
    <property type="protein sequence ID" value="CAB4168687.1"/>
    <property type="molecule type" value="Genomic_DNA"/>
</dbReference>
<protein>
    <recommendedName>
        <fullName evidence="2">C1q domain-containing protein</fullName>
    </recommendedName>
</protein>